<accession>A0A1M5UZ79</accession>
<evidence type="ECO:0000313" key="8">
    <source>
        <dbReference type="EMBL" id="SHH67993.1"/>
    </source>
</evidence>
<feature type="transmembrane region" description="Helical" evidence="6">
    <location>
        <begin position="125"/>
        <end position="145"/>
    </location>
</feature>
<evidence type="ECO:0000256" key="2">
    <source>
        <dbReference type="ARBA" id="ARBA00022475"/>
    </source>
</evidence>
<dbReference type="OrthoDB" id="8810236at2"/>
<dbReference type="AlphaFoldDB" id="A0A1M5UZ79"/>
<feature type="domain" description="EamA" evidence="7">
    <location>
        <begin position="8"/>
        <end position="141"/>
    </location>
</feature>
<feature type="transmembrane region" description="Helical" evidence="6">
    <location>
        <begin position="157"/>
        <end position="176"/>
    </location>
</feature>
<feature type="domain" description="EamA" evidence="7">
    <location>
        <begin position="154"/>
        <end position="292"/>
    </location>
</feature>
<keyword evidence="3 6" id="KW-0812">Transmembrane</keyword>
<dbReference type="RefSeq" id="WP_073102841.1">
    <property type="nucleotide sequence ID" value="NZ_FQXE01000004.1"/>
</dbReference>
<evidence type="ECO:0000256" key="5">
    <source>
        <dbReference type="ARBA" id="ARBA00023136"/>
    </source>
</evidence>
<proteinExistence type="predicted"/>
<dbReference type="Pfam" id="PF00892">
    <property type="entry name" value="EamA"/>
    <property type="match status" value="2"/>
</dbReference>
<evidence type="ECO:0000256" key="6">
    <source>
        <dbReference type="SAM" id="Phobius"/>
    </source>
</evidence>
<evidence type="ECO:0000313" key="9">
    <source>
        <dbReference type="Proteomes" id="UP000184226"/>
    </source>
</evidence>
<keyword evidence="9" id="KW-1185">Reference proteome</keyword>
<dbReference type="STRING" id="658167.SAMN04488135_104161"/>
<dbReference type="Proteomes" id="UP000184226">
    <property type="component" value="Unassembled WGS sequence"/>
</dbReference>
<dbReference type="EMBL" id="FQXE01000004">
    <property type="protein sequence ID" value="SHH67993.1"/>
    <property type="molecule type" value="Genomic_DNA"/>
</dbReference>
<dbReference type="PANTHER" id="PTHR32322:SF18">
    <property type="entry name" value="S-ADENOSYLMETHIONINE_S-ADENOSYLHOMOCYSTEINE TRANSPORTER"/>
    <property type="match status" value="1"/>
</dbReference>
<keyword evidence="2" id="KW-1003">Cell membrane</keyword>
<dbReference type="PANTHER" id="PTHR32322">
    <property type="entry name" value="INNER MEMBRANE TRANSPORTER"/>
    <property type="match status" value="1"/>
</dbReference>
<keyword evidence="5 6" id="KW-0472">Membrane</keyword>
<feature type="transmembrane region" description="Helical" evidence="6">
    <location>
        <begin position="33"/>
        <end position="54"/>
    </location>
</feature>
<feature type="transmembrane region" description="Helical" evidence="6">
    <location>
        <begin position="61"/>
        <end position="81"/>
    </location>
</feature>
<sequence length="299" mass="32054">MNPVRTQLLLIGTMAIWGLNISAIKVLTAYLDPLLIACIRMVLAALVINLTLAWSRRPAGLLGISPGQWLRFMLCSVLMVYGNQILFTRGMQTASATNSSLIMALSPLVASVLAAIVFRESLTGLRLLGIALGFGGVFAVVLSGPQAALSEAGWGDAQVSAAMFSFVAGGMLIQALARQFNALVISSIIYTLGAALLCLHLFLSDAVALNLRILLAPGLWPWVLILFSGIVATAMCNMLWNRAIAELGVARTSLFQYWIPVFGVGFALLLLGEPFTAWHLLGLLGILLGTYLGTRRPRR</sequence>
<feature type="transmembrane region" description="Helical" evidence="6">
    <location>
        <begin position="277"/>
        <end position="294"/>
    </location>
</feature>
<name>A0A1M5UZ79_9BURK</name>
<dbReference type="InterPro" id="IPR037185">
    <property type="entry name" value="EmrE-like"/>
</dbReference>
<dbReference type="GO" id="GO:0005886">
    <property type="term" value="C:plasma membrane"/>
    <property type="evidence" value="ECO:0007669"/>
    <property type="project" value="UniProtKB-SubCell"/>
</dbReference>
<comment type="subcellular location">
    <subcellularLocation>
        <location evidence="1">Cell membrane</location>
        <topology evidence="1">Multi-pass membrane protein</topology>
    </subcellularLocation>
</comment>
<evidence type="ECO:0000256" key="3">
    <source>
        <dbReference type="ARBA" id="ARBA00022692"/>
    </source>
</evidence>
<evidence type="ECO:0000256" key="1">
    <source>
        <dbReference type="ARBA" id="ARBA00004651"/>
    </source>
</evidence>
<feature type="transmembrane region" description="Helical" evidence="6">
    <location>
        <begin position="219"/>
        <end position="240"/>
    </location>
</feature>
<dbReference type="InterPro" id="IPR050638">
    <property type="entry name" value="AA-Vitamin_Transporters"/>
</dbReference>
<gene>
    <name evidence="8" type="ORF">SAMN04488135_104161</name>
</gene>
<feature type="transmembrane region" description="Helical" evidence="6">
    <location>
        <begin position="252"/>
        <end position="271"/>
    </location>
</feature>
<feature type="transmembrane region" description="Helical" evidence="6">
    <location>
        <begin position="183"/>
        <end position="203"/>
    </location>
</feature>
<dbReference type="InterPro" id="IPR000620">
    <property type="entry name" value="EamA_dom"/>
</dbReference>
<keyword evidence="4 6" id="KW-1133">Transmembrane helix</keyword>
<dbReference type="SUPFAM" id="SSF103481">
    <property type="entry name" value="Multidrug resistance efflux transporter EmrE"/>
    <property type="match status" value="2"/>
</dbReference>
<reference evidence="8 9" key="1">
    <citation type="submission" date="2016-11" db="EMBL/GenBank/DDBJ databases">
        <authorList>
            <person name="Jaros S."/>
            <person name="Januszkiewicz K."/>
            <person name="Wedrychowicz H."/>
        </authorList>
    </citation>
    <scope>NUCLEOTIDE SEQUENCE [LARGE SCALE GENOMIC DNA]</scope>
    <source>
        <strain evidence="8 9">CGMCC 1.10190</strain>
    </source>
</reference>
<organism evidence="8 9">
    <name type="scientific">Pollutimonas bauzanensis</name>
    <dbReference type="NCBI Taxonomy" id="658167"/>
    <lineage>
        <taxon>Bacteria</taxon>
        <taxon>Pseudomonadati</taxon>
        <taxon>Pseudomonadota</taxon>
        <taxon>Betaproteobacteria</taxon>
        <taxon>Burkholderiales</taxon>
        <taxon>Alcaligenaceae</taxon>
        <taxon>Pollutimonas</taxon>
    </lineage>
</organism>
<protein>
    <submittedName>
        <fullName evidence="8">EamA domain-containing membrane protein RarD</fullName>
    </submittedName>
</protein>
<feature type="transmembrane region" description="Helical" evidence="6">
    <location>
        <begin position="101"/>
        <end position="118"/>
    </location>
</feature>
<evidence type="ECO:0000259" key="7">
    <source>
        <dbReference type="Pfam" id="PF00892"/>
    </source>
</evidence>
<evidence type="ECO:0000256" key="4">
    <source>
        <dbReference type="ARBA" id="ARBA00022989"/>
    </source>
</evidence>